<accession>A0AAN7ILD0</accession>
<protein>
    <recommendedName>
        <fullName evidence="3">ATP-dependent DNA helicase PIF1</fullName>
    </recommendedName>
</protein>
<evidence type="ECO:0000313" key="1">
    <source>
        <dbReference type="EMBL" id="KAK4581664.1"/>
    </source>
</evidence>
<evidence type="ECO:0000313" key="2">
    <source>
        <dbReference type="Proteomes" id="UP001324115"/>
    </source>
</evidence>
<dbReference type="InterPro" id="IPR027417">
    <property type="entry name" value="P-loop_NTPase"/>
</dbReference>
<organism evidence="1 2">
    <name type="scientific">Quercus rubra</name>
    <name type="common">Northern red oak</name>
    <name type="synonym">Quercus borealis</name>
    <dbReference type="NCBI Taxonomy" id="3512"/>
    <lineage>
        <taxon>Eukaryota</taxon>
        <taxon>Viridiplantae</taxon>
        <taxon>Streptophyta</taxon>
        <taxon>Embryophyta</taxon>
        <taxon>Tracheophyta</taxon>
        <taxon>Spermatophyta</taxon>
        <taxon>Magnoliopsida</taxon>
        <taxon>eudicotyledons</taxon>
        <taxon>Gunneridae</taxon>
        <taxon>Pentapetalae</taxon>
        <taxon>rosids</taxon>
        <taxon>fabids</taxon>
        <taxon>Fagales</taxon>
        <taxon>Fagaceae</taxon>
        <taxon>Quercus</taxon>
    </lineage>
</organism>
<reference evidence="1 2" key="1">
    <citation type="journal article" date="2023" name="G3 (Bethesda)">
        <title>A haplotype-resolved chromosome-scale genome for Quercus rubra L. provides insights into the genetics of adaptive traits for red oak species.</title>
        <authorList>
            <person name="Kapoor B."/>
            <person name="Jenkins J."/>
            <person name="Schmutz J."/>
            <person name="Zhebentyayeva T."/>
            <person name="Kuelheim C."/>
            <person name="Coggeshall M."/>
            <person name="Heim C."/>
            <person name="Lasky J.R."/>
            <person name="Leites L."/>
            <person name="Islam-Faridi N."/>
            <person name="Romero-Severson J."/>
            <person name="DeLeo V.L."/>
            <person name="Lucas S.M."/>
            <person name="Lazic D."/>
            <person name="Gailing O."/>
            <person name="Carlson J."/>
            <person name="Staton M."/>
        </authorList>
    </citation>
    <scope>NUCLEOTIDE SEQUENCE [LARGE SCALE GENOMIC DNA]</scope>
    <source>
        <strain evidence="1">Pseudo-F2</strain>
    </source>
</reference>
<sequence>MTFTINHWRIPLKTTENVHLPFVMIRRQFLVRLSFALTINKVQGQTIPIVGIYLPDHVFSYGQLYVALLREVSQSTTKLLVQKGKIPKEKGVYRRNIVYKDILFPSS</sequence>
<proteinExistence type="predicted"/>
<gene>
    <name evidence="1" type="ORF">RGQ29_025017</name>
</gene>
<dbReference type="EMBL" id="JAXUIC010000007">
    <property type="protein sequence ID" value="KAK4581664.1"/>
    <property type="molecule type" value="Genomic_DNA"/>
</dbReference>
<name>A0AAN7ILD0_QUERU</name>
<dbReference type="SUPFAM" id="SSF52540">
    <property type="entry name" value="P-loop containing nucleoside triphosphate hydrolases"/>
    <property type="match status" value="1"/>
</dbReference>
<comment type="caution">
    <text evidence="1">The sequence shown here is derived from an EMBL/GenBank/DDBJ whole genome shotgun (WGS) entry which is preliminary data.</text>
</comment>
<keyword evidence="2" id="KW-1185">Reference proteome</keyword>
<dbReference type="Proteomes" id="UP001324115">
    <property type="component" value="Unassembled WGS sequence"/>
</dbReference>
<evidence type="ECO:0008006" key="3">
    <source>
        <dbReference type="Google" id="ProtNLM"/>
    </source>
</evidence>
<dbReference type="AlphaFoldDB" id="A0AAN7ILD0"/>